<evidence type="ECO:0000313" key="4">
    <source>
        <dbReference type="EMBL" id="GAO46546.1"/>
    </source>
</evidence>
<protein>
    <recommendedName>
        <fullName evidence="3">PhoD-like phosphatase metallophosphatase domain-containing protein</fullName>
    </recommendedName>
</protein>
<dbReference type="InterPro" id="IPR052900">
    <property type="entry name" value="Phospholipid_Metab_Enz"/>
</dbReference>
<reference evidence="4 5" key="1">
    <citation type="journal article" date="2011" name="J. Gen. Appl. Microbiol.">
        <title>Draft genome sequencing of the enigmatic yeast Saitoella complicata.</title>
        <authorList>
            <person name="Nishida H."/>
            <person name="Hamamoto M."/>
            <person name="Sugiyama J."/>
        </authorList>
    </citation>
    <scope>NUCLEOTIDE SEQUENCE [LARGE SCALE GENOMIC DNA]</scope>
    <source>
        <strain evidence="4 5">NRRL Y-17804</strain>
    </source>
</reference>
<dbReference type="InterPro" id="IPR038607">
    <property type="entry name" value="PhoD-like_sf"/>
</dbReference>
<organism evidence="4 5">
    <name type="scientific">Saitoella complicata (strain BCRC 22490 / CBS 7301 / JCM 7358 / NBRC 10748 / NRRL Y-17804)</name>
    <dbReference type="NCBI Taxonomy" id="698492"/>
    <lineage>
        <taxon>Eukaryota</taxon>
        <taxon>Fungi</taxon>
        <taxon>Dikarya</taxon>
        <taxon>Ascomycota</taxon>
        <taxon>Taphrinomycotina</taxon>
        <taxon>Taphrinomycotina incertae sedis</taxon>
        <taxon>Saitoella</taxon>
    </lineage>
</organism>
<comment type="caution">
    <text evidence="4">The sequence shown here is derived from an EMBL/GenBank/DDBJ whole genome shotgun (WGS) entry which is preliminary data.</text>
</comment>
<proteinExistence type="predicted"/>
<keyword evidence="2" id="KW-1133">Transmembrane helix</keyword>
<dbReference type="STRING" id="698492.A0A0E9NA20"/>
<dbReference type="CDD" id="cd07389">
    <property type="entry name" value="MPP_PhoD"/>
    <property type="match status" value="1"/>
</dbReference>
<feature type="region of interest" description="Disordered" evidence="1">
    <location>
        <begin position="590"/>
        <end position="630"/>
    </location>
</feature>
<feature type="transmembrane region" description="Helical" evidence="2">
    <location>
        <begin position="34"/>
        <end position="55"/>
    </location>
</feature>
<dbReference type="OMA" id="IHGPASF"/>
<sequence length="630" mass="71655">MAFDGERILKVTAGVATVLLRAFSYLFLRWIPGGLVWKVILFCWLFFVMSFFMLVGNDIMKADTEVPKLKLEPPSAQVSDEEDETDVAHSTAREESDIRSRKKLRGYSVHRRGTIAPAQTIVHSSRPSIIKTLLFGHPHPNPLLTFLTLAANALCLVMVLDLTFQLQFFWPCDDLAFHRVGYVGPSSARLQIRDPSGKSSVGMRLREANTSSPFMMGPKFEGLDASNDYVGWVELTGLDADTTYEYTMSNGNRGSFKTAPPTGASGKWTFSSTSCIIPGFPYRGFGRDPLEIEGFDYVRQQLDEEEIEFMLFLGDWIYADVPHFAGDSVEDYRQKYRQTYSSPQVRSVLGRLPMMHVYDDHEIKNNWDKHENYEYAAAMNPWHTYHHSVNPPALGHNQTYYTFTRGDSAFFLMDTRRYRSLNTQVDGPEKTMLGLEQREALLHWLQESEDQGFVWKFVISSVPFTKNWRGPDGEKDTFGGFLYERSLLLDAMDRVSNVIVLSGDRHEFAATAIREHVVEFSTSPLNQFYLPIRTYSQATEDDEDQVLAYLPDGNHKFGLFGVDTTDKNKPTLKFRLINDGEETWNIQINGTRPGEKIKGPRIHGKKDVGGPVEKAEAEAGDWIQEELGDR</sequence>
<dbReference type="InterPro" id="IPR018946">
    <property type="entry name" value="PhoD-like_MPP"/>
</dbReference>
<dbReference type="PANTHER" id="PTHR43606">
    <property type="entry name" value="PHOSPHATASE, PUTATIVE (AFU_ORTHOLOGUE AFUA_6G08710)-RELATED"/>
    <property type="match status" value="1"/>
</dbReference>
<name>A0A0E9NA20_SAICN</name>
<evidence type="ECO:0000256" key="1">
    <source>
        <dbReference type="SAM" id="MobiDB-lite"/>
    </source>
</evidence>
<dbReference type="EMBL" id="BACD03000004">
    <property type="protein sequence ID" value="GAO46546.1"/>
    <property type="molecule type" value="Genomic_DNA"/>
</dbReference>
<dbReference type="Proteomes" id="UP000033140">
    <property type="component" value="Unassembled WGS sequence"/>
</dbReference>
<feature type="domain" description="PhoD-like phosphatase metallophosphatase" evidence="3">
    <location>
        <begin position="299"/>
        <end position="565"/>
    </location>
</feature>
<accession>A0A0E9NA20</accession>
<feature type="compositionally biased region" description="Basic and acidic residues" evidence="1">
    <location>
        <begin position="605"/>
        <end position="617"/>
    </location>
</feature>
<feature type="region of interest" description="Disordered" evidence="1">
    <location>
        <begin position="73"/>
        <end position="100"/>
    </location>
</feature>
<dbReference type="InterPro" id="IPR029052">
    <property type="entry name" value="Metallo-depent_PP-like"/>
</dbReference>
<reference evidence="4 5" key="3">
    <citation type="journal article" date="2015" name="Genome Announc.">
        <title>Draft Genome Sequence of the Archiascomycetous Yeast Saitoella complicata.</title>
        <authorList>
            <person name="Yamauchi K."/>
            <person name="Kondo S."/>
            <person name="Hamamoto M."/>
            <person name="Takahashi Y."/>
            <person name="Ogura Y."/>
            <person name="Hayashi T."/>
            <person name="Nishida H."/>
        </authorList>
    </citation>
    <scope>NUCLEOTIDE SEQUENCE [LARGE SCALE GENOMIC DNA]</scope>
    <source>
        <strain evidence="4 5">NRRL Y-17804</strain>
    </source>
</reference>
<keyword evidence="2" id="KW-0812">Transmembrane</keyword>
<keyword evidence="2" id="KW-0472">Membrane</keyword>
<evidence type="ECO:0000259" key="3">
    <source>
        <dbReference type="Pfam" id="PF09423"/>
    </source>
</evidence>
<dbReference type="AlphaFoldDB" id="A0A0E9NA20"/>
<dbReference type="SUPFAM" id="SSF56300">
    <property type="entry name" value="Metallo-dependent phosphatases"/>
    <property type="match status" value="1"/>
</dbReference>
<dbReference type="Gene3D" id="3.60.21.70">
    <property type="entry name" value="PhoD-like phosphatase"/>
    <property type="match status" value="1"/>
</dbReference>
<gene>
    <name evidence="4" type="ORF">G7K_0776-t1</name>
</gene>
<evidence type="ECO:0000256" key="2">
    <source>
        <dbReference type="SAM" id="Phobius"/>
    </source>
</evidence>
<evidence type="ECO:0000313" key="5">
    <source>
        <dbReference type="Proteomes" id="UP000033140"/>
    </source>
</evidence>
<keyword evidence="5" id="KW-1185">Reference proteome</keyword>
<reference evidence="4 5" key="2">
    <citation type="journal article" date="2014" name="J. Gen. Appl. Microbiol.">
        <title>The early diverging ascomycetous budding yeast Saitoella complicata has three histone deacetylases belonging to the Clr6, Hos2, and Rpd3 lineages.</title>
        <authorList>
            <person name="Nishida H."/>
            <person name="Matsumoto T."/>
            <person name="Kondo S."/>
            <person name="Hamamoto M."/>
            <person name="Yoshikawa H."/>
        </authorList>
    </citation>
    <scope>NUCLEOTIDE SEQUENCE [LARGE SCALE GENOMIC DNA]</scope>
    <source>
        <strain evidence="4 5">NRRL Y-17804</strain>
    </source>
</reference>
<dbReference type="PANTHER" id="PTHR43606:SF2">
    <property type="entry name" value="ALKALINE PHOSPHATASE FAMILY PROTEIN (AFU_ORTHOLOGUE AFUA_5G03860)"/>
    <property type="match status" value="1"/>
</dbReference>
<dbReference type="Pfam" id="PF09423">
    <property type="entry name" value="PhoD"/>
    <property type="match status" value="1"/>
</dbReference>